<comment type="similarity">
    <text evidence="3">Belongs to the flavokinase family.</text>
</comment>
<keyword evidence="13" id="KW-0418">Kinase</keyword>
<dbReference type="GO" id="GO:0005524">
    <property type="term" value="F:ATP binding"/>
    <property type="evidence" value="ECO:0007669"/>
    <property type="project" value="UniProtKB-KW"/>
</dbReference>
<dbReference type="GO" id="GO:0009231">
    <property type="term" value="P:riboflavin biosynthetic process"/>
    <property type="evidence" value="ECO:0007669"/>
    <property type="project" value="InterPro"/>
</dbReference>
<dbReference type="InterPro" id="IPR023468">
    <property type="entry name" value="Riboflavin_kinase"/>
</dbReference>
<evidence type="ECO:0000313" key="14">
    <source>
        <dbReference type="Proteomes" id="UP001151518"/>
    </source>
</evidence>
<accession>A0A9W8FZC6</accession>
<gene>
    <name evidence="13" type="primary">FMN1</name>
    <name evidence="13" type="ORF">GGI25_005025</name>
</gene>
<dbReference type="EC" id="2.7.1.26" evidence="4"/>
<dbReference type="InterPro" id="IPR023465">
    <property type="entry name" value="Riboflavin_kinase_dom_sf"/>
</dbReference>
<comment type="pathway">
    <text evidence="2">Cofactor biosynthesis; FMN biosynthesis; FMN from riboflavin (ATP route): step 1/1.</text>
</comment>
<evidence type="ECO:0000256" key="8">
    <source>
        <dbReference type="ARBA" id="ARBA00022679"/>
    </source>
</evidence>
<keyword evidence="6" id="KW-0285">Flavoprotein</keyword>
<evidence type="ECO:0000256" key="2">
    <source>
        <dbReference type="ARBA" id="ARBA00005201"/>
    </source>
</evidence>
<evidence type="ECO:0000256" key="3">
    <source>
        <dbReference type="ARBA" id="ARBA00010108"/>
    </source>
</evidence>
<dbReference type="Pfam" id="PF01687">
    <property type="entry name" value="Flavokinase"/>
    <property type="match status" value="1"/>
</dbReference>
<dbReference type="GO" id="GO:0005739">
    <property type="term" value="C:mitochondrion"/>
    <property type="evidence" value="ECO:0007669"/>
    <property type="project" value="TreeGrafter"/>
</dbReference>
<dbReference type="PANTHER" id="PTHR22749:SF6">
    <property type="entry name" value="RIBOFLAVIN KINASE"/>
    <property type="match status" value="1"/>
</dbReference>
<dbReference type="InterPro" id="IPR015865">
    <property type="entry name" value="Riboflavin_kinase_bac/euk"/>
</dbReference>
<reference evidence="13" key="1">
    <citation type="submission" date="2022-07" db="EMBL/GenBank/DDBJ databases">
        <title>Phylogenomic reconstructions and comparative analyses of Kickxellomycotina fungi.</title>
        <authorList>
            <person name="Reynolds N.K."/>
            <person name="Stajich J.E."/>
            <person name="Barry K."/>
            <person name="Grigoriev I.V."/>
            <person name="Crous P."/>
            <person name="Smith M.E."/>
        </authorList>
    </citation>
    <scope>NUCLEOTIDE SEQUENCE</scope>
    <source>
        <strain evidence="13">NRRL 3115</strain>
    </source>
</reference>
<proteinExistence type="inferred from homology"/>
<dbReference type="GO" id="GO:0008531">
    <property type="term" value="F:riboflavin kinase activity"/>
    <property type="evidence" value="ECO:0007669"/>
    <property type="project" value="UniProtKB-EC"/>
</dbReference>
<evidence type="ECO:0000256" key="7">
    <source>
        <dbReference type="ARBA" id="ARBA00022643"/>
    </source>
</evidence>
<protein>
    <recommendedName>
        <fullName evidence="5">Riboflavin kinase</fullName>
        <ecNumber evidence="4">2.7.1.26</ecNumber>
    </recommendedName>
    <alternativeName>
        <fullName evidence="11">Flavin mononucleotide kinase 1</fullName>
    </alternativeName>
</protein>
<dbReference type="Gene3D" id="2.40.30.30">
    <property type="entry name" value="Riboflavin kinase-like"/>
    <property type="match status" value="1"/>
</dbReference>
<keyword evidence="9" id="KW-0547">Nucleotide-binding</keyword>
<name>A0A9W8FZC6_9FUNG</name>
<dbReference type="GO" id="GO:0009398">
    <property type="term" value="P:FMN biosynthetic process"/>
    <property type="evidence" value="ECO:0007669"/>
    <property type="project" value="TreeGrafter"/>
</dbReference>
<organism evidence="13 14">
    <name type="scientific">Coemansia spiralis</name>
    <dbReference type="NCBI Taxonomy" id="417178"/>
    <lineage>
        <taxon>Eukaryota</taxon>
        <taxon>Fungi</taxon>
        <taxon>Fungi incertae sedis</taxon>
        <taxon>Zoopagomycota</taxon>
        <taxon>Kickxellomycotina</taxon>
        <taxon>Kickxellomycetes</taxon>
        <taxon>Kickxellales</taxon>
        <taxon>Kickxellaceae</taxon>
        <taxon>Coemansia</taxon>
    </lineage>
</organism>
<evidence type="ECO:0000256" key="11">
    <source>
        <dbReference type="ARBA" id="ARBA00029960"/>
    </source>
</evidence>
<evidence type="ECO:0000256" key="6">
    <source>
        <dbReference type="ARBA" id="ARBA00022630"/>
    </source>
</evidence>
<evidence type="ECO:0000259" key="12">
    <source>
        <dbReference type="SMART" id="SM00904"/>
    </source>
</evidence>
<evidence type="ECO:0000256" key="5">
    <source>
        <dbReference type="ARBA" id="ARBA00017394"/>
    </source>
</evidence>
<evidence type="ECO:0000313" key="13">
    <source>
        <dbReference type="EMBL" id="KAJ2672653.1"/>
    </source>
</evidence>
<comment type="caution">
    <text evidence="13">The sequence shown here is derived from an EMBL/GenBank/DDBJ whole genome shotgun (WGS) entry which is preliminary data.</text>
</comment>
<comment type="function">
    <text evidence="1">Catalyzes the phosphorylation of riboflavin (vitamin B2) to form flavin mononucleotide (FMN) coenzyme.</text>
</comment>
<dbReference type="OrthoDB" id="276388at2759"/>
<dbReference type="AlphaFoldDB" id="A0A9W8FZC6"/>
<sequence length="168" mass="18166">MSEQQQAATEAVAQASGRPLVAGPEEVLAPFPVVVEGSVVAGFGRGGKQLGIPTANLAEPAVEQLALPVGVYLGWAQVAGDAVRPMVMSLGWNPFFKNEKLSAEVHIIHRFASDFYGRKMRVAILAFIRNEKDYASLDALIQDIQIDIHVALKSLQRPAYAHVRDSAF</sequence>
<keyword evidence="10" id="KW-0067">ATP-binding</keyword>
<dbReference type="EMBL" id="JANBTW010000079">
    <property type="protein sequence ID" value="KAJ2672653.1"/>
    <property type="molecule type" value="Genomic_DNA"/>
</dbReference>
<dbReference type="Proteomes" id="UP001151518">
    <property type="component" value="Unassembled WGS sequence"/>
</dbReference>
<dbReference type="SMART" id="SM00904">
    <property type="entry name" value="Flavokinase"/>
    <property type="match status" value="1"/>
</dbReference>
<evidence type="ECO:0000256" key="10">
    <source>
        <dbReference type="ARBA" id="ARBA00022840"/>
    </source>
</evidence>
<evidence type="ECO:0000256" key="9">
    <source>
        <dbReference type="ARBA" id="ARBA00022741"/>
    </source>
</evidence>
<keyword evidence="8 13" id="KW-0808">Transferase</keyword>
<keyword evidence="7" id="KW-0288">FMN</keyword>
<evidence type="ECO:0000256" key="1">
    <source>
        <dbReference type="ARBA" id="ARBA00003572"/>
    </source>
</evidence>
<evidence type="ECO:0000256" key="4">
    <source>
        <dbReference type="ARBA" id="ARBA00012105"/>
    </source>
</evidence>
<dbReference type="SUPFAM" id="SSF82114">
    <property type="entry name" value="Riboflavin kinase-like"/>
    <property type="match status" value="1"/>
</dbReference>
<feature type="domain" description="Riboflavin kinase" evidence="12">
    <location>
        <begin position="28"/>
        <end position="156"/>
    </location>
</feature>
<dbReference type="PANTHER" id="PTHR22749">
    <property type="entry name" value="RIBOFLAVIN KINASE/FMN ADENYLYLTRANSFERASE"/>
    <property type="match status" value="1"/>
</dbReference>